<feature type="region of interest" description="Disordered" evidence="1">
    <location>
        <begin position="197"/>
        <end position="340"/>
    </location>
</feature>
<reference evidence="2" key="1">
    <citation type="submission" date="2023-06" db="EMBL/GenBank/DDBJ databases">
        <title>Genome-scale phylogeny and comparative genomics of the fungal order Sordariales.</title>
        <authorList>
            <consortium name="Lawrence Berkeley National Laboratory"/>
            <person name="Hensen N."/>
            <person name="Bonometti L."/>
            <person name="Westerberg I."/>
            <person name="Brannstrom I.O."/>
            <person name="Guillou S."/>
            <person name="Cros-Aarteil S."/>
            <person name="Calhoun S."/>
            <person name="Haridas S."/>
            <person name="Kuo A."/>
            <person name="Mondo S."/>
            <person name="Pangilinan J."/>
            <person name="Riley R."/>
            <person name="Labutti K."/>
            <person name="Andreopoulos B."/>
            <person name="Lipzen A."/>
            <person name="Chen C."/>
            <person name="Yanf M."/>
            <person name="Daum C."/>
            <person name="Ng V."/>
            <person name="Clum A."/>
            <person name="Steindorff A."/>
            <person name="Ohm R."/>
            <person name="Martin F."/>
            <person name="Silar P."/>
            <person name="Natvig D."/>
            <person name="Lalanne C."/>
            <person name="Gautier V."/>
            <person name="Ament-Velasquez S.L."/>
            <person name="Kruys A."/>
            <person name="Hutchinson M.I."/>
            <person name="Powell A.J."/>
            <person name="Barry K."/>
            <person name="Miller A.N."/>
            <person name="Grigoriev I.V."/>
            <person name="Debuchy R."/>
            <person name="Gladieux P."/>
            <person name="Thoren M.H."/>
            <person name="Johannesson H."/>
        </authorList>
    </citation>
    <scope>NUCLEOTIDE SEQUENCE</scope>
    <source>
        <strain evidence="2">SMH4607-1</strain>
    </source>
</reference>
<feature type="compositionally biased region" description="Basic and acidic residues" evidence="1">
    <location>
        <begin position="302"/>
        <end position="312"/>
    </location>
</feature>
<accession>A0AA40AGE7</accession>
<protein>
    <submittedName>
        <fullName evidence="2">Uncharacterized protein</fullName>
    </submittedName>
</protein>
<dbReference type="AlphaFoldDB" id="A0AA40AGE7"/>
<feature type="compositionally biased region" description="Low complexity" evidence="1">
    <location>
        <begin position="208"/>
        <end position="218"/>
    </location>
</feature>
<dbReference type="Proteomes" id="UP001172102">
    <property type="component" value="Unassembled WGS sequence"/>
</dbReference>
<keyword evidence="3" id="KW-1185">Reference proteome</keyword>
<name>A0AA40AGE7_9PEZI</name>
<feature type="compositionally biased region" description="Pro residues" evidence="1">
    <location>
        <begin position="446"/>
        <end position="458"/>
    </location>
</feature>
<proteinExistence type="predicted"/>
<evidence type="ECO:0000313" key="2">
    <source>
        <dbReference type="EMBL" id="KAK0715377.1"/>
    </source>
</evidence>
<evidence type="ECO:0000313" key="3">
    <source>
        <dbReference type="Proteomes" id="UP001172102"/>
    </source>
</evidence>
<evidence type="ECO:0000256" key="1">
    <source>
        <dbReference type="SAM" id="MobiDB-lite"/>
    </source>
</evidence>
<feature type="compositionally biased region" description="Basic and acidic residues" evidence="1">
    <location>
        <begin position="280"/>
        <end position="291"/>
    </location>
</feature>
<organism evidence="2 3">
    <name type="scientific">Lasiosphaeris hirsuta</name>
    <dbReference type="NCBI Taxonomy" id="260670"/>
    <lineage>
        <taxon>Eukaryota</taxon>
        <taxon>Fungi</taxon>
        <taxon>Dikarya</taxon>
        <taxon>Ascomycota</taxon>
        <taxon>Pezizomycotina</taxon>
        <taxon>Sordariomycetes</taxon>
        <taxon>Sordariomycetidae</taxon>
        <taxon>Sordariales</taxon>
        <taxon>Lasiosphaeriaceae</taxon>
        <taxon>Lasiosphaeris</taxon>
    </lineage>
</organism>
<sequence length="606" mass="66720">MLTTSPNMTATAIPSVTALRRELDYGDAQLPRCITFYDDTRTFRGKFQTTRGVSGIDLHDWNSREGQAGLTEITVAFLDKAGNGQVFWPNDESAANYNKYQYSKDHVHIKRLVQQLFFRLNQQQFRNKKYKNNLKSSTAVTGARPLEKRGTSRETALDVDSFFNTIISADDGDSRSSNAPPTIPSVFTLSSFAPLPADPGGSHRVGESSTAATSSATAINGQQRGDDSVDGAAESRDTHHLTSTSAGRQLEKSKGRQTLGDFIADGQQQPPHRQKRQKRTGKDVIEPEAPVKRSRRRPQPLRPDEYVRDLAEISRYISPGHDGPEPETESGVHPVGQEESTMSTIESIEDHEDDDEPMYNMTGRYAMKGLPSKETSPLDMPRFSTVQTKDMPFPMAPLAPMSIPTSATPSEAGVDRPFFDARPSIAVPSSPIPSIPPSPTIAHLSPAPPSPAPSPRPTTTPANNASPPAKPSVGFTYRLVLTRHPRAITERWVPAGGRFQDKTLTDLRRELPFPRDPTAADISPGLVFTVESQCMRTVERIAYGDEEGLEAMKRYISMEVREWLETRQIATSDADQNDDIAAMSTFTTTISPAHGRRALSRSKSFP</sequence>
<comment type="caution">
    <text evidence="2">The sequence shown here is derived from an EMBL/GenBank/DDBJ whole genome shotgun (WGS) entry which is preliminary data.</text>
</comment>
<gene>
    <name evidence="2" type="ORF">B0H67DRAFT_645138</name>
</gene>
<feature type="region of interest" description="Disordered" evidence="1">
    <location>
        <begin position="429"/>
        <end position="470"/>
    </location>
</feature>
<dbReference type="EMBL" id="JAUKUA010000004">
    <property type="protein sequence ID" value="KAK0715377.1"/>
    <property type="molecule type" value="Genomic_DNA"/>
</dbReference>
<feature type="compositionally biased region" description="Pro residues" evidence="1">
    <location>
        <begin position="430"/>
        <end position="439"/>
    </location>
</feature>